<evidence type="ECO:0000313" key="3">
    <source>
        <dbReference type="Proteomes" id="UP000007798"/>
    </source>
</evidence>
<evidence type="ECO:0000313" key="2">
    <source>
        <dbReference type="EMBL" id="KRF99785.1"/>
    </source>
</evidence>
<dbReference type="EMBL" id="CH964251">
    <property type="protein sequence ID" value="KRF99785.1"/>
    <property type="molecule type" value="Genomic_DNA"/>
</dbReference>
<dbReference type="InParanoid" id="A0A0Q9X1N1"/>
<feature type="signal peptide" evidence="1">
    <location>
        <begin position="1"/>
        <end position="22"/>
    </location>
</feature>
<proteinExistence type="predicted"/>
<dbReference type="Proteomes" id="UP000007798">
    <property type="component" value="Unassembled WGS sequence"/>
</dbReference>
<sequence>MFTKWISISIILLTIFCHTCRSLLWPASSNLGLTFSVSVPVSEFYPERRILTDWCFAVSYTYPSNLTSFYSIPIWPGFANYHAKRELPRLDHTEENFYTKYGHDLLSGLHPKDFSAGQLYGFLEDTLMDYGFHDTCLLRSVCELARHPFDDNHRHMFSDIITFVLSPTQHEGFLPTEHVYQKVYEQAESDGFLGKNCQQLYSMCRHDILTLISKVLVD</sequence>
<accession>A0A0Q9X1N1</accession>
<dbReference type="PANTHER" id="PTHR21398:SF4">
    <property type="entry name" value="AGAP002980-PA"/>
    <property type="match status" value="1"/>
</dbReference>
<dbReference type="OrthoDB" id="8186940at2759"/>
<dbReference type="InterPro" id="IPR006631">
    <property type="entry name" value="DM4_12"/>
</dbReference>
<feature type="chain" id="PRO_5006387395" evidence="1">
    <location>
        <begin position="23"/>
        <end position="218"/>
    </location>
</feature>
<gene>
    <name evidence="2" type="primary">Dwil\GK28157</name>
    <name evidence="2" type="ORF">Dwil_GK28157</name>
</gene>
<name>A0A0Q9X1N1_DROWI</name>
<dbReference type="SMART" id="SM00718">
    <property type="entry name" value="DM4_12"/>
    <property type="match status" value="1"/>
</dbReference>
<protein>
    <submittedName>
        <fullName evidence="2">Uncharacterized protein</fullName>
    </submittedName>
</protein>
<evidence type="ECO:0000256" key="1">
    <source>
        <dbReference type="SAM" id="SignalP"/>
    </source>
</evidence>
<dbReference type="KEGG" id="dwi:26530159"/>
<dbReference type="AlphaFoldDB" id="A0A0Q9X1N1"/>
<keyword evidence="1" id="KW-0732">Signal</keyword>
<keyword evidence="3" id="KW-1185">Reference proteome</keyword>
<dbReference type="Pfam" id="PF07841">
    <property type="entry name" value="DM4_12"/>
    <property type="match status" value="1"/>
</dbReference>
<dbReference type="PANTHER" id="PTHR21398">
    <property type="entry name" value="AGAP007094-PA"/>
    <property type="match status" value="1"/>
</dbReference>
<organism evidence="2 3">
    <name type="scientific">Drosophila willistoni</name>
    <name type="common">Fruit fly</name>
    <dbReference type="NCBI Taxonomy" id="7260"/>
    <lineage>
        <taxon>Eukaryota</taxon>
        <taxon>Metazoa</taxon>
        <taxon>Ecdysozoa</taxon>
        <taxon>Arthropoda</taxon>
        <taxon>Hexapoda</taxon>
        <taxon>Insecta</taxon>
        <taxon>Pterygota</taxon>
        <taxon>Neoptera</taxon>
        <taxon>Endopterygota</taxon>
        <taxon>Diptera</taxon>
        <taxon>Brachycera</taxon>
        <taxon>Muscomorpha</taxon>
        <taxon>Ephydroidea</taxon>
        <taxon>Drosophilidae</taxon>
        <taxon>Drosophila</taxon>
        <taxon>Sophophora</taxon>
    </lineage>
</organism>
<reference evidence="2 3" key="1">
    <citation type="journal article" date="2007" name="Nature">
        <title>Evolution of genes and genomes on the Drosophila phylogeny.</title>
        <authorList>
            <consortium name="Drosophila 12 Genomes Consortium"/>
            <person name="Clark A.G."/>
            <person name="Eisen M.B."/>
            <person name="Smith D.R."/>
            <person name="Bergman C.M."/>
            <person name="Oliver B."/>
            <person name="Markow T.A."/>
            <person name="Kaufman T.C."/>
            <person name="Kellis M."/>
            <person name="Gelbart W."/>
            <person name="Iyer V.N."/>
            <person name="Pollard D.A."/>
            <person name="Sackton T.B."/>
            <person name="Larracuente A.M."/>
            <person name="Singh N.D."/>
            <person name="Abad J.P."/>
            <person name="Abt D.N."/>
            <person name="Adryan B."/>
            <person name="Aguade M."/>
            <person name="Akashi H."/>
            <person name="Anderson W.W."/>
            <person name="Aquadro C.F."/>
            <person name="Ardell D.H."/>
            <person name="Arguello R."/>
            <person name="Artieri C.G."/>
            <person name="Barbash D.A."/>
            <person name="Barker D."/>
            <person name="Barsanti P."/>
            <person name="Batterham P."/>
            <person name="Batzoglou S."/>
            <person name="Begun D."/>
            <person name="Bhutkar A."/>
            <person name="Blanco E."/>
            <person name="Bosak S.A."/>
            <person name="Bradley R.K."/>
            <person name="Brand A.D."/>
            <person name="Brent M.R."/>
            <person name="Brooks A.N."/>
            <person name="Brown R.H."/>
            <person name="Butlin R.K."/>
            <person name="Caggese C."/>
            <person name="Calvi B.R."/>
            <person name="Bernardo de Carvalho A."/>
            <person name="Caspi A."/>
            <person name="Castrezana S."/>
            <person name="Celniker S.E."/>
            <person name="Chang J.L."/>
            <person name="Chapple C."/>
            <person name="Chatterji S."/>
            <person name="Chinwalla A."/>
            <person name="Civetta A."/>
            <person name="Clifton S.W."/>
            <person name="Comeron J.M."/>
            <person name="Costello J.C."/>
            <person name="Coyne J.A."/>
            <person name="Daub J."/>
            <person name="David R.G."/>
            <person name="Delcher A.L."/>
            <person name="Delehaunty K."/>
            <person name="Do C.B."/>
            <person name="Ebling H."/>
            <person name="Edwards K."/>
            <person name="Eickbush T."/>
            <person name="Evans J.D."/>
            <person name="Filipski A."/>
            <person name="Findeiss S."/>
            <person name="Freyhult E."/>
            <person name="Fulton L."/>
            <person name="Fulton R."/>
            <person name="Garcia A.C."/>
            <person name="Gardiner A."/>
            <person name="Garfield D.A."/>
            <person name="Garvin B.E."/>
            <person name="Gibson G."/>
            <person name="Gilbert D."/>
            <person name="Gnerre S."/>
            <person name="Godfrey J."/>
            <person name="Good R."/>
            <person name="Gotea V."/>
            <person name="Gravely B."/>
            <person name="Greenberg A.J."/>
            <person name="Griffiths-Jones S."/>
            <person name="Gross S."/>
            <person name="Guigo R."/>
            <person name="Gustafson E.A."/>
            <person name="Haerty W."/>
            <person name="Hahn M.W."/>
            <person name="Halligan D.L."/>
            <person name="Halpern A.L."/>
            <person name="Halter G.M."/>
            <person name="Han M.V."/>
            <person name="Heger A."/>
            <person name="Hillier L."/>
            <person name="Hinrichs A.S."/>
            <person name="Holmes I."/>
            <person name="Hoskins R.A."/>
            <person name="Hubisz M.J."/>
            <person name="Hultmark D."/>
            <person name="Huntley M.A."/>
            <person name="Jaffe D.B."/>
            <person name="Jagadeeshan S."/>
            <person name="Jeck W.R."/>
            <person name="Johnson J."/>
            <person name="Jones C.D."/>
            <person name="Jordan W.C."/>
            <person name="Karpen G.H."/>
            <person name="Kataoka E."/>
            <person name="Keightley P.D."/>
            <person name="Kheradpour P."/>
            <person name="Kirkness E.F."/>
            <person name="Koerich L.B."/>
            <person name="Kristiansen K."/>
            <person name="Kudrna D."/>
            <person name="Kulathinal R.J."/>
            <person name="Kumar S."/>
            <person name="Kwok R."/>
            <person name="Lander E."/>
            <person name="Langley C.H."/>
            <person name="Lapoint R."/>
            <person name="Lazzaro B.P."/>
            <person name="Lee S.J."/>
            <person name="Levesque L."/>
            <person name="Li R."/>
            <person name="Lin C.F."/>
            <person name="Lin M.F."/>
            <person name="Lindblad-Toh K."/>
            <person name="Llopart A."/>
            <person name="Long M."/>
            <person name="Low L."/>
            <person name="Lozovsky E."/>
            <person name="Lu J."/>
            <person name="Luo M."/>
            <person name="Machado C.A."/>
            <person name="Makalowski W."/>
            <person name="Marzo M."/>
            <person name="Matsuda M."/>
            <person name="Matzkin L."/>
            <person name="McAllister B."/>
            <person name="McBride C.S."/>
            <person name="McKernan B."/>
            <person name="McKernan K."/>
            <person name="Mendez-Lago M."/>
            <person name="Minx P."/>
            <person name="Mollenhauer M.U."/>
            <person name="Montooth K."/>
            <person name="Mount S.M."/>
            <person name="Mu X."/>
            <person name="Myers E."/>
            <person name="Negre B."/>
            <person name="Newfeld S."/>
            <person name="Nielsen R."/>
            <person name="Noor M.A."/>
            <person name="O'Grady P."/>
            <person name="Pachter L."/>
            <person name="Papaceit M."/>
            <person name="Parisi M.J."/>
            <person name="Parisi M."/>
            <person name="Parts L."/>
            <person name="Pedersen J.S."/>
            <person name="Pesole G."/>
            <person name="Phillippy A.M."/>
            <person name="Ponting C.P."/>
            <person name="Pop M."/>
            <person name="Porcelli D."/>
            <person name="Powell J.R."/>
            <person name="Prohaska S."/>
            <person name="Pruitt K."/>
            <person name="Puig M."/>
            <person name="Quesneville H."/>
            <person name="Ram K.R."/>
            <person name="Rand D."/>
            <person name="Rasmussen M.D."/>
            <person name="Reed L.K."/>
            <person name="Reenan R."/>
            <person name="Reily A."/>
            <person name="Remington K.A."/>
            <person name="Rieger T.T."/>
            <person name="Ritchie M.G."/>
            <person name="Robin C."/>
            <person name="Rogers Y.H."/>
            <person name="Rohde C."/>
            <person name="Rozas J."/>
            <person name="Rubenfield M.J."/>
            <person name="Ruiz A."/>
            <person name="Russo S."/>
            <person name="Salzberg S.L."/>
            <person name="Sanchez-Gracia A."/>
            <person name="Saranga D.J."/>
            <person name="Sato H."/>
            <person name="Schaeffer S.W."/>
            <person name="Schatz M.C."/>
            <person name="Schlenke T."/>
            <person name="Schwartz R."/>
            <person name="Segarra C."/>
            <person name="Singh R.S."/>
            <person name="Sirot L."/>
            <person name="Sirota M."/>
            <person name="Sisneros N.B."/>
            <person name="Smith C.D."/>
            <person name="Smith T.F."/>
            <person name="Spieth J."/>
            <person name="Stage D.E."/>
            <person name="Stark A."/>
            <person name="Stephan W."/>
            <person name="Strausberg R.L."/>
            <person name="Strempel S."/>
            <person name="Sturgill D."/>
            <person name="Sutton G."/>
            <person name="Sutton G.G."/>
            <person name="Tao W."/>
            <person name="Teichmann S."/>
            <person name="Tobari Y.N."/>
            <person name="Tomimura Y."/>
            <person name="Tsolas J.M."/>
            <person name="Valente V.L."/>
            <person name="Venter E."/>
            <person name="Venter J.C."/>
            <person name="Vicario S."/>
            <person name="Vieira F.G."/>
            <person name="Vilella A.J."/>
            <person name="Villasante A."/>
            <person name="Walenz B."/>
            <person name="Wang J."/>
            <person name="Wasserman M."/>
            <person name="Watts T."/>
            <person name="Wilson D."/>
            <person name="Wilson R.K."/>
            <person name="Wing R.A."/>
            <person name="Wolfner M.F."/>
            <person name="Wong A."/>
            <person name="Wong G.K."/>
            <person name="Wu C.I."/>
            <person name="Wu G."/>
            <person name="Yamamoto D."/>
            <person name="Yang H.P."/>
            <person name="Yang S.P."/>
            <person name="Yorke J.A."/>
            <person name="Yoshida K."/>
            <person name="Zdobnov E."/>
            <person name="Zhang P."/>
            <person name="Zhang Y."/>
            <person name="Zimin A.V."/>
            <person name="Baldwin J."/>
            <person name="Abdouelleil A."/>
            <person name="Abdulkadir J."/>
            <person name="Abebe A."/>
            <person name="Abera B."/>
            <person name="Abreu J."/>
            <person name="Acer S.C."/>
            <person name="Aftuck L."/>
            <person name="Alexander A."/>
            <person name="An P."/>
            <person name="Anderson E."/>
            <person name="Anderson S."/>
            <person name="Arachi H."/>
            <person name="Azer M."/>
            <person name="Bachantsang P."/>
            <person name="Barry A."/>
            <person name="Bayul T."/>
            <person name="Berlin A."/>
            <person name="Bessette D."/>
            <person name="Bloom T."/>
            <person name="Blye J."/>
            <person name="Boguslavskiy L."/>
            <person name="Bonnet C."/>
            <person name="Boukhgalter B."/>
            <person name="Bourzgui I."/>
            <person name="Brown A."/>
            <person name="Cahill P."/>
            <person name="Channer S."/>
            <person name="Cheshatsang Y."/>
            <person name="Chuda L."/>
            <person name="Citroen M."/>
            <person name="Collymore A."/>
            <person name="Cooke P."/>
            <person name="Costello M."/>
            <person name="D'Aco K."/>
            <person name="Daza R."/>
            <person name="De Haan G."/>
            <person name="DeGray S."/>
            <person name="DeMaso C."/>
            <person name="Dhargay N."/>
            <person name="Dooley K."/>
            <person name="Dooley E."/>
            <person name="Doricent M."/>
            <person name="Dorje P."/>
            <person name="Dorjee K."/>
            <person name="Dupes A."/>
            <person name="Elong R."/>
            <person name="Falk J."/>
            <person name="Farina A."/>
            <person name="Faro S."/>
            <person name="Ferguson D."/>
            <person name="Fisher S."/>
            <person name="Foley C.D."/>
            <person name="Franke A."/>
            <person name="Friedrich D."/>
            <person name="Gadbois L."/>
            <person name="Gearin G."/>
            <person name="Gearin C.R."/>
            <person name="Giannoukos G."/>
            <person name="Goode T."/>
            <person name="Graham J."/>
            <person name="Grandbois E."/>
            <person name="Grewal S."/>
            <person name="Gyaltsen K."/>
            <person name="Hafez N."/>
            <person name="Hagos B."/>
            <person name="Hall J."/>
            <person name="Henson C."/>
            <person name="Hollinger A."/>
            <person name="Honan T."/>
            <person name="Huard M.D."/>
            <person name="Hughes L."/>
            <person name="Hurhula B."/>
            <person name="Husby M.E."/>
            <person name="Kamat A."/>
            <person name="Kanga B."/>
            <person name="Kashin S."/>
            <person name="Khazanovich D."/>
            <person name="Kisner P."/>
            <person name="Lance K."/>
            <person name="Lara M."/>
            <person name="Lee W."/>
            <person name="Lennon N."/>
            <person name="Letendre F."/>
            <person name="LeVine R."/>
            <person name="Lipovsky A."/>
            <person name="Liu X."/>
            <person name="Liu J."/>
            <person name="Liu S."/>
            <person name="Lokyitsang T."/>
            <person name="Lokyitsang Y."/>
            <person name="Lubonja R."/>
            <person name="Lui A."/>
            <person name="MacDonald P."/>
            <person name="Magnisalis V."/>
            <person name="Maru K."/>
            <person name="Matthews C."/>
            <person name="McCusker W."/>
            <person name="McDonough S."/>
            <person name="Mehta T."/>
            <person name="Meldrim J."/>
            <person name="Meneus L."/>
            <person name="Mihai O."/>
            <person name="Mihalev A."/>
            <person name="Mihova T."/>
            <person name="Mittelman R."/>
            <person name="Mlenga V."/>
            <person name="Montmayeur A."/>
            <person name="Mulrain L."/>
            <person name="Navidi A."/>
            <person name="Naylor J."/>
            <person name="Negash T."/>
            <person name="Nguyen T."/>
            <person name="Nguyen N."/>
            <person name="Nicol R."/>
            <person name="Norbu C."/>
            <person name="Norbu N."/>
            <person name="Novod N."/>
            <person name="O'Neill B."/>
            <person name="Osman S."/>
            <person name="Markiewicz E."/>
            <person name="Oyono O.L."/>
            <person name="Patti C."/>
            <person name="Phunkhang P."/>
            <person name="Pierre F."/>
            <person name="Priest M."/>
            <person name="Raghuraman S."/>
            <person name="Rege F."/>
            <person name="Reyes R."/>
            <person name="Rise C."/>
            <person name="Rogov P."/>
            <person name="Ross K."/>
            <person name="Ryan E."/>
            <person name="Settipalli S."/>
            <person name="Shea T."/>
            <person name="Sherpa N."/>
            <person name="Shi L."/>
            <person name="Shih D."/>
            <person name="Sparrow T."/>
            <person name="Spaulding J."/>
            <person name="Stalker J."/>
            <person name="Stange-Thomann N."/>
            <person name="Stavropoulos S."/>
            <person name="Stone C."/>
            <person name="Strader C."/>
            <person name="Tesfaye S."/>
            <person name="Thomson T."/>
            <person name="Thoulutsang Y."/>
            <person name="Thoulutsang D."/>
            <person name="Topham K."/>
            <person name="Topping I."/>
            <person name="Tsamla T."/>
            <person name="Vassiliev H."/>
            <person name="Vo A."/>
            <person name="Wangchuk T."/>
            <person name="Wangdi T."/>
            <person name="Weiand M."/>
            <person name="Wilkinson J."/>
            <person name="Wilson A."/>
            <person name="Yadav S."/>
            <person name="Young G."/>
            <person name="Yu Q."/>
            <person name="Zembek L."/>
            <person name="Zhong D."/>
            <person name="Zimmer A."/>
            <person name="Zwirko Z."/>
            <person name="Jaffe D.B."/>
            <person name="Alvarez P."/>
            <person name="Brockman W."/>
            <person name="Butler J."/>
            <person name="Chin C."/>
            <person name="Gnerre S."/>
            <person name="Grabherr M."/>
            <person name="Kleber M."/>
            <person name="Mauceli E."/>
            <person name="MacCallum I."/>
        </authorList>
    </citation>
    <scope>NUCLEOTIDE SEQUENCE [LARGE SCALE GENOMIC DNA]</scope>
    <source>
        <strain evidence="3">Tucson 14030-0811.24</strain>
    </source>
</reference>